<name>A0A0N1HWC4_9EURO</name>
<evidence type="ECO:0000313" key="2">
    <source>
        <dbReference type="Proteomes" id="UP000038010"/>
    </source>
</evidence>
<evidence type="ECO:0000313" key="1">
    <source>
        <dbReference type="EMBL" id="KPI41887.1"/>
    </source>
</evidence>
<reference evidence="1 2" key="1">
    <citation type="submission" date="2015-06" db="EMBL/GenBank/DDBJ databases">
        <title>Draft genome of the ant-associated black yeast Phialophora attae CBS 131958.</title>
        <authorList>
            <person name="Moreno L.F."/>
            <person name="Stielow B.J."/>
            <person name="de Hoog S."/>
            <person name="Vicente V.A."/>
            <person name="Weiss V.A."/>
            <person name="de Vries M."/>
            <person name="Cruz L.M."/>
            <person name="Souza E.M."/>
        </authorList>
    </citation>
    <scope>NUCLEOTIDE SEQUENCE [LARGE SCALE GENOMIC DNA]</scope>
    <source>
        <strain evidence="1 2">CBS 131958</strain>
    </source>
</reference>
<gene>
    <name evidence="1" type="ORF">AB675_5602</name>
</gene>
<accession>A0A0N1HWC4</accession>
<dbReference type="GeneID" id="28737708"/>
<keyword evidence="2" id="KW-1185">Reference proteome</keyword>
<sequence>MADVALTRDTFVLRFSISSNTNSVDPTLTTATSILGDTHWYSLDLLTYTRPLLETKQKDEAHSIMPEAIQTQEKPTSTATEAEFQRLTERVVEFYEDYAPELRVNKPKARIDLEALLVDLVEMIENLEPYLDDTVLESLVEKTVKNMHEILDAEVVVELDRMQLNDSAEPQDSEMAS</sequence>
<protein>
    <submittedName>
        <fullName evidence="1">Uncharacterized protein</fullName>
    </submittedName>
</protein>
<proteinExistence type="predicted"/>
<dbReference type="VEuPathDB" id="FungiDB:AB675_5602"/>
<comment type="caution">
    <text evidence="1">The sequence shown here is derived from an EMBL/GenBank/DDBJ whole genome shotgun (WGS) entry which is preliminary data.</text>
</comment>
<dbReference type="EMBL" id="LFJN01000008">
    <property type="protein sequence ID" value="KPI41887.1"/>
    <property type="molecule type" value="Genomic_DNA"/>
</dbReference>
<dbReference type="Proteomes" id="UP000038010">
    <property type="component" value="Unassembled WGS sequence"/>
</dbReference>
<dbReference type="RefSeq" id="XP_018001850.1">
    <property type="nucleotide sequence ID" value="XM_018145828.1"/>
</dbReference>
<organism evidence="1 2">
    <name type="scientific">Cyphellophora attinorum</name>
    <dbReference type="NCBI Taxonomy" id="1664694"/>
    <lineage>
        <taxon>Eukaryota</taxon>
        <taxon>Fungi</taxon>
        <taxon>Dikarya</taxon>
        <taxon>Ascomycota</taxon>
        <taxon>Pezizomycotina</taxon>
        <taxon>Eurotiomycetes</taxon>
        <taxon>Chaetothyriomycetidae</taxon>
        <taxon>Chaetothyriales</taxon>
        <taxon>Cyphellophoraceae</taxon>
        <taxon>Cyphellophora</taxon>
    </lineage>
</organism>
<dbReference type="AlphaFoldDB" id="A0A0N1HWC4"/>